<evidence type="ECO:0000313" key="1">
    <source>
        <dbReference type="EMBL" id="MPC77070.1"/>
    </source>
</evidence>
<reference evidence="1 2" key="1">
    <citation type="submission" date="2019-05" db="EMBL/GenBank/DDBJ databases">
        <title>Another draft genome of Portunus trituberculatus and its Hox gene families provides insights of decapod evolution.</title>
        <authorList>
            <person name="Jeong J.-H."/>
            <person name="Song I."/>
            <person name="Kim S."/>
            <person name="Choi T."/>
            <person name="Kim D."/>
            <person name="Ryu S."/>
            <person name="Kim W."/>
        </authorList>
    </citation>
    <scope>NUCLEOTIDE SEQUENCE [LARGE SCALE GENOMIC DNA]</scope>
    <source>
        <tissue evidence="1">Muscle</tissue>
    </source>
</reference>
<accession>A0A5B7HX71</accession>
<comment type="caution">
    <text evidence="1">The sequence shown here is derived from an EMBL/GenBank/DDBJ whole genome shotgun (WGS) entry which is preliminary data.</text>
</comment>
<dbReference type="EMBL" id="VSRR010044929">
    <property type="protein sequence ID" value="MPC77070.1"/>
    <property type="molecule type" value="Genomic_DNA"/>
</dbReference>
<organism evidence="1 2">
    <name type="scientific">Portunus trituberculatus</name>
    <name type="common">Swimming crab</name>
    <name type="synonym">Neptunus trituberculatus</name>
    <dbReference type="NCBI Taxonomy" id="210409"/>
    <lineage>
        <taxon>Eukaryota</taxon>
        <taxon>Metazoa</taxon>
        <taxon>Ecdysozoa</taxon>
        <taxon>Arthropoda</taxon>
        <taxon>Crustacea</taxon>
        <taxon>Multicrustacea</taxon>
        <taxon>Malacostraca</taxon>
        <taxon>Eumalacostraca</taxon>
        <taxon>Eucarida</taxon>
        <taxon>Decapoda</taxon>
        <taxon>Pleocyemata</taxon>
        <taxon>Brachyura</taxon>
        <taxon>Eubrachyura</taxon>
        <taxon>Portunoidea</taxon>
        <taxon>Portunidae</taxon>
        <taxon>Portuninae</taxon>
        <taxon>Portunus</taxon>
    </lineage>
</organism>
<proteinExistence type="predicted"/>
<keyword evidence="2" id="KW-1185">Reference proteome</keyword>
<dbReference type="AlphaFoldDB" id="A0A5B7HX71"/>
<evidence type="ECO:0000313" key="2">
    <source>
        <dbReference type="Proteomes" id="UP000324222"/>
    </source>
</evidence>
<protein>
    <submittedName>
        <fullName evidence="1">Uncharacterized protein</fullName>
    </submittedName>
</protein>
<name>A0A5B7HX71_PORTR</name>
<sequence length="71" mass="8138">MASVKRRHFSSFASYSEPKVQIQWRNEVTPEIKLDFPNCLNKNIPVSLYETETRTQTPSALSGRVFFKGSS</sequence>
<dbReference type="Proteomes" id="UP000324222">
    <property type="component" value="Unassembled WGS sequence"/>
</dbReference>
<gene>
    <name evidence="1" type="ORF">E2C01_071514</name>
</gene>